<protein>
    <submittedName>
        <fullName evidence="8">Cytochrome c oxidase assembly protein</fullName>
    </submittedName>
</protein>
<comment type="caution">
    <text evidence="8">The sequence shown here is derived from an EMBL/GenBank/DDBJ whole genome shotgun (WGS) entry which is preliminary data.</text>
</comment>
<feature type="transmembrane region" description="Helical" evidence="7">
    <location>
        <begin position="201"/>
        <end position="223"/>
    </location>
</feature>
<evidence type="ECO:0000256" key="7">
    <source>
        <dbReference type="SAM" id="Phobius"/>
    </source>
</evidence>
<evidence type="ECO:0000256" key="4">
    <source>
        <dbReference type="ARBA" id="ARBA00022989"/>
    </source>
</evidence>
<dbReference type="GO" id="GO:0005886">
    <property type="term" value="C:plasma membrane"/>
    <property type="evidence" value="ECO:0007669"/>
    <property type="project" value="UniProtKB-SubCell"/>
</dbReference>
<gene>
    <name evidence="8" type="ORF">IAA98_00790</name>
</gene>
<evidence type="ECO:0000256" key="6">
    <source>
        <dbReference type="SAM" id="MobiDB-lite"/>
    </source>
</evidence>
<proteinExistence type="predicted"/>
<feature type="transmembrane region" description="Helical" evidence="7">
    <location>
        <begin position="60"/>
        <end position="82"/>
    </location>
</feature>
<sequence length="343" mass="38361">MLPLHATPFDQPPALTPIRLLTAWTFDIWAVIGLLVPLVLYLWAVWRLTRRGDRWPVGRTLAFCVGGIGSAAVATLSVLGTYDTVLLSIHMVQHMLLSMIVPMFMALGAPVTLALRVLPKGGRRVLSAVLHSRVVKVLSFPPLAFALYIANPFILYFSPLYQVTLESSFWHNWLHLHFVVTSSLLYWPLVGVDPIPNRMSYPLRVLMFFLTLPFHAFLGVTIMGSTQLIAEEWYVSFERAWPPSPLADQEIAGGILWGSGDAIASVVILVLFVQWYRHSQLEARRIDRQLDREEAAEARRQVRTAEPGATTAAEDDTMQAEPGSQDDPGPRTNTVAVRTRPDE</sequence>
<keyword evidence="4 7" id="KW-1133">Transmembrane helix</keyword>
<keyword evidence="2" id="KW-1003">Cell membrane</keyword>
<accession>A0A9D1KKD4</accession>
<organism evidence="8 9">
    <name type="scientific">Candidatus Avipropionibacterium avicola</name>
    <dbReference type="NCBI Taxonomy" id="2840701"/>
    <lineage>
        <taxon>Bacteria</taxon>
        <taxon>Bacillati</taxon>
        <taxon>Actinomycetota</taxon>
        <taxon>Actinomycetes</taxon>
        <taxon>Propionibacteriales</taxon>
        <taxon>Propionibacteriaceae</taxon>
        <taxon>Propionibacteriaceae incertae sedis</taxon>
        <taxon>Candidatus Avipropionibacterium</taxon>
    </lineage>
</organism>
<dbReference type="InterPro" id="IPR019108">
    <property type="entry name" value="Caa3_assmbl_CtaG-rel"/>
</dbReference>
<comment type="subcellular location">
    <subcellularLocation>
        <location evidence="1">Cell membrane</location>
        <topology evidence="1">Multi-pass membrane protein</topology>
    </subcellularLocation>
</comment>
<name>A0A9D1KKD4_9ACTN</name>
<dbReference type="AlphaFoldDB" id="A0A9D1KKD4"/>
<reference evidence="8" key="2">
    <citation type="journal article" date="2021" name="PeerJ">
        <title>Extensive microbial diversity within the chicken gut microbiome revealed by metagenomics and culture.</title>
        <authorList>
            <person name="Gilroy R."/>
            <person name="Ravi A."/>
            <person name="Getino M."/>
            <person name="Pursley I."/>
            <person name="Horton D.L."/>
            <person name="Alikhan N.F."/>
            <person name="Baker D."/>
            <person name="Gharbi K."/>
            <person name="Hall N."/>
            <person name="Watson M."/>
            <person name="Adriaenssens E.M."/>
            <person name="Foster-Nyarko E."/>
            <person name="Jarju S."/>
            <person name="Secka A."/>
            <person name="Antonio M."/>
            <person name="Oren A."/>
            <person name="Chaudhuri R.R."/>
            <person name="La Ragione R."/>
            <person name="Hildebrand F."/>
            <person name="Pallen M.J."/>
        </authorList>
    </citation>
    <scope>NUCLEOTIDE SEQUENCE</scope>
    <source>
        <strain evidence="8">ChiGjej1B1-24693</strain>
    </source>
</reference>
<evidence type="ECO:0000313" key="9">
    <source>
        <dbReference type="Proteomes" id="UP000886842"/>
    </source>
</evidence>
<dbReference type="Proteomes" id="UP000886842">
    <property type="component" value="Unassembled WGS sequence"/>
</dbReference>
<feature type="transmembrane region" description="Helical" evidence="7">
    <location>
        <begin position="170"/>
        <end position="189"/>
    </location>
</feature>
<evidence type="ECO:0000256" key="3">
    <source>
        <dbReference type="ARBA" id="ARBA00022692"/>
    </source>
</evidence>
<evidence type="ECO:0000256" key="1">
    <source>
        <dbReference type="ARBA" id="ARBA00004651"/>
    </source>
</evidence>
<feature type="transmembrane region" description="Helical" evidence="7">
    <location>
        <begin position="94"/>
        <end position="118"/>
    </location>
</feature>
<feature type="transmembrane region" description="Helical" evidence="7">
    <location>
        <begin position="138"/>
        <end position="158"/>
    </location>
</feature>
<reference evidence="8" key="1">
    <citation type="submission" date="2020-10" db="EMBL/GenBank/DDBJ databases">
        <authorList>
            <person name="Gilroy R."/>
        </authorList>
    </citation>
    <scope>NUCLEOTIDE SEQUENCE</scope>
    <source>
        <strain evidence="8">ChiGjej1B1-24693</strain>
    </source>
</reference>
<feature type="transmembrane region" description="Helical" evidence="7">
    <location>
        <begin position="28"/>
        <end position="48"/>
    </location>
</feature>
<dbReference type="Pfam" id="PF09678">
    <property type="entry name" value="Caa3_CtaG"/>
    <property type="match status" value="1"/>
</dbReference>
<evidence type="ECO:0000256" key="5">
    <source>
        <dbReference type="ARBA" id="ARBA00023136"/>
    </source>
</evidence>
<evidence type="ECO:0000313" key="8">
    <source>
        <dbReference type="EMBL" id="HIT74104.1"/>
    </source>
</evidence>
<keyword evidence="5 7" id="KW-0472">Membrane</keyword>
<feature type="transmembrane region" description="Helical" evidence="7">
    <location>
        <begin position="251"/>
        <end position="276"/>
    </location>
</feature>
<keyword evidence="3 7" id="KW-0812">Transmembrane</keyword>
<dbReference type="EMBL" id="DVLP01000024">
    <property type="protein sequence ID" value="HIT74104.1"/>
    <property type="molecule type" value="Genomic_DNA"/>
</dbReference>
<evidence type="ECO:0000256" key="2">
    <source>
        <dbReference type="ARBA" id="ARBA00022475"/>
    </source>
</evidence>
<feature type="region of interest" description="Disordered" evidence="6">
    <location>
        <begin position="296"/>
        <end position="343"/>
    </location>
</feature>